<dbReference type="PANTHER" id="PTHR30537:SF21">
    <property type="entry name" value="HTH-TYPE TRANSCRIPTIONAL REGULATOR SINR-RELATED"/>
    <property type="match status" value="1"/>
</dbReference>
<dbReference type="InterPro" id="IPR058163">
    <property type="entry name" value="LysR-type_TF_proteobact-type"/>
</dbReference>
<dbReference type="GO" id="GO:0043565">
    <property type="term" value="F:sequence-specific DNA binding"/>
    <property type="evidence" value="ECO:0007669"/>
    <property type="project" value="TreeGrafter"/>
</dbReference>
<dbReference type="RefSeq" id="WP_177103163.1">
    <property type="nucleotide sequence ID" value="NZ_JACAQB010000007.1"/>
</dbReference>
<dbReference type="Proteomes" id="UP000539985">
    <property type="component" value="Unassembled WGS sequence"/>
</dbReference>
<comment type="caution">
    <text evidence="4">The sequence shown here is derived from an EMBL/GenBank/DDBJ whole genome shotgun (WGS) entry which is preliminary data.</text>
</comment>
<gene>
    <name evidence="4" type="ORF">HX882_14685</name>
</gene>
<dbReference type="InterPro" id="IPR036388">
    <property type="entry name" value="WH-like_DNA-bd_sf"/>
</dbReference>
<dbReference type="InterPro" id="IPR000847">
    <property type="entry name" value="LysR_HTH_N"/>
</dbReference>
<feature type="region of interest" description="Disordered" evidence="2">
    <location>
        <begin position="126"/>
        <end position="146"/>
    </location>
</feature>
<organism evidence="4 5">
    <name type="scientific">Pseudomonas gingeri</name>
    <dbReference type="NCBI Taxonomy" id="117681"/>
    <lineage>
        <taxon>Bacteria</taxon>
        <taxon>Pseudomonadati</taxon>
        <taxon>Pseudomonadota</taxon>
        <taxon>Gammaproteobacteria</taxon>
        <taxon>Pseudomonadales</taxon>
        <taxon>Pseudomonadaceae</taxon>
        <taxon>Pseudomonas</taxon>
    </lineage>
</organism>
<evidence type="ECO:0000256" key="1">
    <source>
        <dbReference type="ARBA" id="ARBA00009437"/>
    </source>
</evidence>
<evidence type="ECO:0000313" key="4">
    <source>
        <dbReference type="EMBL" id="NWB97144.1"/>
    </source>
</evidence>
<evidence type="ECO:0000259" key="3">
    <source>
        <dbReference type="PROSITE" id="PS50931"/>
    </source>
</evidence>
<dbReference type="AlphaFoldDB" id="A0A7Y8C302"/>
<name>A0A7Y8C302_9PSED</name>
<protein>
    <submittedName>
        <fullName evidence="4">LysR family transcriptional regulator</fullName>
    </submittedName>
</protein>
<dbReference type="PROSITE" id="PS50931">
    <property type="entry name" value="HTH_LYSR"/>
    <property type="match status" value="1"/>
</dbReference>
<dbReference type="PANTHER" id="PTHR30537">
    <property type="entry name" value="HTH-TYPE TRANSCRIPTIONAL REGULATOR"/>
    <property type="match status" value="1"/>
</dbReference>
<dbReference type="GO" id="GO:0003700">
    <property type="term" value="F:DNA-binding transcription factor activity"/>
    <property type="evidence" value="ECO:0007669"/>
    <property type="project" value="InterPro"/>
</dbReference>
<accession>A0A7Y8C302</accession>
<dbReference type="Pfam" id="PF00126">
    <property type="entry name" value="HTH_1"/>
    <property type="match status" value="1"/>
</dbReference>
<evidence type="ECO:0000256" key="2">
    <source>
        <dbReference type="SAM" id="MobiDB-lite"/>
    </source>
</evidence>
<dbReference type="InterPro" id="IPR036390">
    <property type="entry name" value="WH_DNA-bd_sf"/>
</dbReference>
<dbReference type="Gene3D" id="1.10.10.10">
    <property type="entry name" value="Winged helix-like DNA-binding domain superfamily/Winged helix DNA-binding domain"/>
    <property type="match status" value="1"/>
</dbReference>
<dbReference type="GO" id="GO:0006351">
    <property type="term" value="P:DNA-templated transcription"/>
    <property type="evidence" value="ECO:0007669"/>
    <property type="project" value="TreeGrafter"/>
</dbReference>
<evidence type="ECO:0000313" key="5">
    <source>
        <dbReference type="Proteomes" id="UP000539985"/>
    </source>
</evidence>
<dbReference type="EMBL" id="JACAQB010000007">
    <property type="protein sequence ID" value="NWB97144.1"/>
    <property type="molecule type" value="Genomic_DNA"/>
</dbReference>
<dbReference type="SUPFAM" id="SSF46785">
    <property type="entry name" value="Winged helix' DNA-binding domain"/>
    <property type="match status" value="1"/>
</dbReference>
<comment type="similarity">
    <text evidence="1">Belongs to the LysR transcriptional regulatory family.</text>
</comment>
<sequence>MLRLDDLQVFVQTAEAGSFPAATGQMDLTPSLASSCIQRLERELDARLFVRSTRRLRLSDADVVRRCKNCGSSCSPAARTGCQRLWPGNSDISKYFDNPSNARPIFRSAPLFAQWSHFIERARHPYASGSRKHRHAGPRQDSSLFY</sequence>
<proteinExistence type="inferred from homology"/>
<reference evidence="4 5" key="1">
    <citation type="submission" date="2020-04" db="EMBL/GenBank/DDBJ databases">
        <title>Molecular characterization of pseudomonads from Agaricus bisporus reveal novel blotch 2 pathogens in Western Europe.</title>
        <authorList>
            <person name="Taparia T."/>
            <person name="Krijger M."/>
            <person name="Haynes E."/>
            <person name="Elpinstone J.G."/>
            <person name="Noble R."/>
            <person name="Van Der Wolf J."/>
        </authorList>
    </citation>
    <scope>NUCLEOTIDE SEQUENCE [LARGE SCALE GENOMIC DNA]</scope>
    <source>
        <strain evidence="4 5">H7001</strain>
    </source>
</reference>
<feature type="domain" description="HTH lysR-type" evidence="3">
    <location>
        <begin position="2"/>
        <end position="59"/>
    </location>
</feature>